<evidence type="ECO:0000313" key="7">
    <source>
        <dbReference type="EMBL" id="KKY00272.1"/>
    </source>
</evidence>
<gene>
    <name evidence="7" type="ORF">VN21_15190</name>
</gene>
<feature type="domain" description="Glycosyl transferase family 28 C-terminal" evidence="5">
    <location>
        <begin position="222"/>
        <end position="338"/>
    </location>
</feature>
<comment type="subcellular location">
    <subcellularLocation>
        <location evidence="1">Membrane</location>
    </subcellularLocation>
</comment>
<dbReference type="Proteomes" id="UP000034407">
    <property type="component" value="Unassembled WGS sequence"/>
</dbReference>
<dbReference type="PANTHER" id="PTHR43025:SF3">
    <property type="entry name" value="MONOGALACTOSYLDIACYLGLYCEROL SYNTHASE 1, CHLOROPLASTIC"/>
    <property type="match status" value="1"/>
</dbReference>
<dbReference type="InterPro" id="IPR050519">
    <property type="entry name" value="Glycosyltransf_28_UgtP"/>
</dbReference>
<keyword evidence="4" id="KW-0808">Transferase</keyword>
<dbReference type="RefSeq" id="WP_046823997.1">
    <property type="nucleotide sequence ID" value="NZ_LBBT01000307.1"/>
</dbReference>
<feature type="domain" description="Diacylglycerol glucosyltransferase N-terminal" evidence="6">
    <location>
        <begin position="19"/>
        <end position="182"/>
    </location>
</feature>
<dbReference type="PANTHER" id="PTHR43025">
    <property type="entry name" value="MONOGALACTOSYLDIACYLGLYCEROL SYNTHASE"/>
    <property type="match status" value="1"/>
</dbReference>
<evidence type="ECO:0000256" key="1">
    <source>
        <dbReference type="ARBA" id="ARBA00004370"/>
    </source>
</evidence>
<dbReference type="InterPro" id="IPR009695">
    <property type="entry name" value="Diacylglyc_glucosyltr_N"/>
</dbReference>
<comment type="similarity">
    <text evidence="2">Belongs to the glycosyltransferase 28 family.</text>
</comment>
<evidence type="ECO:0000259" key="6">
    <source>
        <dbReference type="Pfam" id="PF06925"/>
    </source>
</evidence>
<dbReference type="EMBL" id="LBBT01000307">
    <property type="protein sequence ID" value="KKY00272.1"/>
    <property type="molecule type" value="Genomic_DNA"/>
</dbReference>
<dbReference type="PATRIC" id="fig|1629550.3.peg.2504"/>
<dbReference type="OrthoDB" id="9815663at2"/>
<comment type="caution">
    <text evidence="7">The sequence shown here is derived from an EMBL/GenBank/DDBJ whole genome shotgun (WGS) entry which is preliminary data.</text>
</comment>
<protein>
    <submittedName>
        <fullName evidence="7">Galactosyldiacylglycerol synthase</fullName>
    </submittedName>
</protein>
<dbReference type="Pfam" id="PF06925">
    <property type="entry name" value="MGDG_synth"/>
    <property type="match status" value="1"/>
</dbReference>
<evidence type="ECO:0000259" key="5">
    <source>
        <dbReference type="Pfam" id="PF04101"/>
    </source>
</evidence>
<sequence>MNNTKKTILILTAQFGAGHISAANAIKEYILEEQPSYKVVIQNFISASVPKMNKPLVKLYEANTKYTPGLYNYYYYLKKSFDSRHDIAYKMYTPKLSQYILETNPDLIISTFPMACTCVDYFKTKNPEFKVPTITVVTDVVDSLEWIYPTTNMYFVASHEIKNRYVQKGINPNIVKVTGVPVKKEFEHNSEKNAFKKHKLLIVGGGRGLFDMEDDFFYYIDDLLNLNEDALEVTIVCGKNQKLYDKLTEKKPLKNINVLGFVTNMPSLLKEHTLLITKPGGATLFEAIKSEIPVVVMLPKVGQEIENARFIIDKGIGIVYNDEDDLKNLLDALVDKRLNDRINFMVDNIINFKNSIDYNKIASFVTQLIGTL</sequence>
<dbReference type="GO" id="GO:0009247">
    <property type="term" value="P:glycolipid biosynthetic process"/>
    <property type="evidence" value="ECO:0007669"/>
    <property type="project" value="InterPro"/>
</dbReference>
<dbReference type="InterPro" id="IPR007235">
    <property type="entry name" value="Glyco_trans_28_C"/>
</dbReference>
<dbReference type="SUPFAM" id="SSF53756">
    <property type="entry name" value="UDP-Glycosyltransferase/glycogen phosphorylase"/>
    <property type="match status" value="1"/>
</dbReference>
<dbReference type="Gene3D" id="3.40.50.2000">
    <property type="entry name" value="Glycogen Phosphorylase B"/>
    <property type="match status" value="1"/>
</dbReference>
<dbReference type="GO" id="GO:0016020">
    <property type="term" value="C:membrane"/>
    <property type="evidence" value="ECO:0007669"/>
    <property type="project" value="UniProtKB-SubCell"/>
</dbReference>
<organism evidence="7 8">
    <name type="scientific">Paraclostridium benzoelyticum</name>
    <dbReference type="NCBI Taxonomy" id="1629550"/>
    <lineage>
        <taxon>Bacteria</taxon>
        <taxon>Bacillati</taxon>
        <taxon>Bacillota</taxon>
        <taxon>Clostridia</taxon>
        <taxon>Peptostreptococcales</taxon>
        <taxon>Peptostreptococcaceae</taxon>
        <taxon>Paraclostridium</taxon>
    </lineage>
</organism>
<accession>A0A0M3DFU7</accession>
<evidence type="ECO:0000256" key="4">
    <source>
        <dbReference type="ARBA" id="ARBA00022679"/>
    </source>
</evidence>
<evidence type="ECO:0000256" key="3">
    <source>
        <dbReference type="ARBA" id="ARBA00022676"/>
    </source>
</evidence>
<name>A0A0M3DFU7_9FIRM</name>
<reference evidence="7 8" key="1">
    <citation type="submission" date="2015-04" db="EMBL/GenBank/DDBJ databases">
        <title>Microcin producing Clostridium sp. JC272T.</title>
        <authorList>
            <person name="Jyothsna T."/>
            <person name="Sasikala C."/>
            <person name="Ramana C."/>
        </authorList>
    </citation>
    <scope>NUCLEOTIDE SEQUENCE [LARGE SCALE GENOMIC DNA]</scope>
    <source>
        <strain evidence="7 8">JC272</strain>
    </source>
</reference>
<dbReference type="GO" id="GO:0016758">
    <property type="term" value="F:hexosyltransferase activity"/>
    <property type="evidence" value="ECO:0007669"/>
    <property type="project" value="InterPro"/>
</dbReference>
<dbReference type="AlphaFoldDB" id="A0A0M3DFU7"/>
<dbReference type="Pfam" id="PF04101">
    <property type="entry name" value="Glyco_tran_28_C"/>
    <property type="match status" value="1"/>
</dbReference>
<keyword evidence="3" id="KW-0328">Glycosyltransferase</keyword>
<keyword evidence="8" id="KW-1185">Reference proteome</keyword>
<proteinExistence type="inferred from homology"/>
<evidence type="ECO:0000256" key="2">
    <source>
        <dbReference type="ARBA" id="ARBA00006962"/>
    </source>
</evidence>
<evidence type="ECO:0000313" key="8">
    <source>
        <dbReference type="Proteomes" id="UP000034407"/>
    </source>
</evidence>